<feature type="non-terminal residue" evidence="1">
    <location>
        <position position="1"/>
    </location>
</feature>
<sequence>VLLLVTFLRSSPKNDAVLEWSLKFNKAEAEFKDQNAAAICLLPLLASYFQENLGGLFQLYQVTTEITEEFRNSLPASPVIVALDRSLFGCSCQLFVDHEVTVEDVGFLQAGELLFALYYCLNIQYAKGAGTTLEFIQRYQVGVKQHDGSRQEAGRSKGAWARAIKAATDLAAFEKKMEQCEYIFDLACLRSKSLQTGVVARKSNSGTTMHSQGLRAATLICHGAEWLNVAMHRRVGA</sequence>
<reference evidence="1" key="1">
    <citation type="journal article" date="2015" name="Sci. Rep.">
        <title>Tissue- and time-dependent transcription in Ixodes ricinus salivary glands and midguts when blood feeding on the vertebrate host.</title>
        <authorList>
            <person name="Kotsyfakis M."/>
            <person name="Schwarz A."/>
            <person name="Erhart J."/>
            <person name="Ribeiro J.M."/>
        </authorList>
    </citation>
    <scope>NUCLEOTIDE SEQUENCE</scope>
    <source>
        <tissue evidence="1">Salivary gland and midgut</tissue>
    </source>
</reference>
<accession>V5HTK4</accession>
<name>V5HTK4_IXORI</name>
<dbReference type="EMBL" id="GANP01006930">
    <property type="protein sequence ID" value="JAB77538.1"/>
    <property type="molecule type" value="mRNA"/>
</dbReference>
<proteinExistence type="evidence at transcript level"/>
<protein>
    <submittedName>
        <fullName evidence="1">Uncharacterized protein</fullName>
    </submittedName>
</protein>
<evidence type="ECO:0000313" key="1">
    <source>
        <dbReference type="EMBL" id="JAB77538.1"/>
    </source>
</evidence>
<dbReference type="AlphaFoldDB" id="V5HTK4"/>
<organism evidence="1">
    <name type="scientific">Ixodes ricinus</name>
    <name type="common">Common tick</name>
    <name type="synonym">Acarus ricinus</name>
    <dbReference type="NCBI Taxonomy" id="34613"/>
    <lineage>
        <taxon>Eukaryota</taxon>
        <taxon>Metazoa</taxon>
        <taxon>Ecdysozoa</taxon>
        <taxon>Arthropoda</taxon>
        <taxon>Chelicerata</taxon>
        <taxon>Arachnida</taxon>
        <taxon>Acari</taxon>
        <taxon>Parasitiformes</taxon>
        <taxon>Ixodida</taxon>
        <taxon>Ixodoidea</taxon>
        <taxon>Ixodidae</taxon>
        <taxon>Ixodinae</taxon>
        <taxon>Ixodes</taxon>
    </lineage>
</organism>